<name>A0ABW8MZD7_9BURK</name>
<keyword evidence="2" id="KW-0238">DNA-binding</keyword>
<proteinExistence type="predicted"/>
<gene>
    <name evidence="5" type="ORF">ABH943_008786</name>
</gene>
<dbReference type="EMBL" id="JBIYDN010000059">
    <property type="protein sequence ID" value="MFK4448742.1"/>
    <property type="molecule type" value="Genomic_DNA"/>
</dbReference>
<keyword evidence="6" id="KW-1185">Reference proteome</keyword>
<dbReference type="RefSeq" id="WP_404615266.1">
    <property type="nucleotide sequence ID" value="NZ_JBIYDN010000059.1"/>
</dbReference>
<dbReference type="Pfam" id="PF12802">
    <property type="entry name" value="MarR_2"/>
    <property type="match status" value="1"/>
</dbReference>
<keyword evidence="3" id="KW-0804">Transcription</keyword>
<protein>
    <submittedName>
        <fullName evidence="5">MarR family transcriptional regulator for hemolysin</fullName>
    </submittedName>
</protein>
<dbReference type="Gene3D" id="1.10.10.10">
    <property type="entry name" value="Winged helix-like DNA-binding domain superfamily/Winged helix DNA-binding domain"/>
    <property type="match status" value="1"/>
</dbReference>
<evidence type="ECO:0000256" key="2">
    <source>
        <dbReference type="ARBA" id="ARBA00023125"/>
    </source>
</evidence>
<reference evidence="5 6" key="1">
    <citation type="submission" date="2024-10" db="EMBL/GenBank/DDBJ databases">
        <authorList>
            <person name="Deangelis K."/>
            <person name="Huntemann M."/>
            <person name="Clum A."/>
            <person name="Wang J."/>
            <person name="Palaniappan K."/>
            <person name="Ritter S."/>
            <person name="Chen I.-M."/>
            <person name="Stamatis D."/>
            <person name="Reddy T."/>
            <person name="O'Malley R."/>
            <person name="Daum C."/>
            <person name="Ng V."/>
            <person name="Ivanova N."/>
            <person name="Kyrpides N."/>
            <person name="Woyke T."/>
        </authorList>
    </citation>
    <scope>NUCLEOTIDE SEQUENCE [LARGE SCALE GENOMIC DNA]</scope>
    <source>
        <strain evidence="5 6">GAS97</strain>
    </source>
</reference>
<dbReference type="InterPro" id="IPR036390">
    <property type="entry name" value="WH_DNA-bd_sf"/>
</dbReference>
<feature type="domain" description="HTH marR-type" evidence="4">
    <location>
        <begin position="6"/>
        <end position="138"/>
    </location>
</feature>
<dbReference type="PROSITE" id="PS50995">
    <property type="entry name" value="HTH_MARR_2"/>
    <property type="match status" value="1"/>
</dbReference>
<keyword evidence="1" id="KW-0805">Transcription regulation</keyword>
<evidence type="ECO:0000313" key="6">
    <source>
        <dbReference type="Proteomes" id="UP001620514"/>
    </source>
</evidence>
<evidence type="ECO:0000259" key="4">
    <source>
        <dbReference type="PROSITE" id="PS50995"/>
    </source>
</evidence>
<organism evidence="5 6">
    <name type="scientific">Caballeronia udeis</name>
    <dbReference type="NCBI Taxonomy" id="1232866"/>
    <lineage>
        <taxon>Bacteria</taxon>
        <taxon>Pseudomonadati</taxon>
        <taxon>Pseudomonadota</taxon>
        <taxon>Betaproteobacteria</taxon>
        <taxon>Burkholderiales</taxon>
        <taxon>Burkholderiaceae</taxon>
        <taxon>Caballeronia</taxon>
    </lineage>
</organism>
<sequence length="151" mass="16745">MPPEIVEMPVHLINRSSRLLTRLGEERLQALGLAIAQVPVFYALKDGSALTQKELARLAKTEQPTMAVLLDRMERDGLIQRSPNPHDKRSSLISLTRLALQKVPAAKEIMQRGNDEALAGFTERETTTLVRLLSRVVRNLDPDVAGNEAEG</sequence>
<dbReference type="Proteomes" id="UP001620514">
    <property type="component" value="Unassembled WGS sequence"/>
</dbReference>
<dbReference type="InterPro" id="IPR000835">
    <property type="entry name" value="HTH_MarR-typ"/>
</dbReference>
<comment type="caution">
    <text evidence="5">The sequence shown here is derived from an EMBL/GenBank/DDBJ whole genome shotgun (WGS) entry which is preliminary data.</text>
</comment>
<dbReference type="SUPFAM" id="SSF46785">
    <property type="entry name" value="Winged helix' DNA-binding domain"/>
    <property type="match status" value="1"/>
</dbReference>
<evidence type="ECO:0000256" key="3">
    <source>
        <dbReference type="ARBA" id="ARBA00023163"/>
    </source>
</evidence>
<evidence type="ECO:0000256" key="1">
    <source>
        <dbReference type="ARBA" id="ARBA00023015"/>
    </source>
</evidence>
<dbReference type="PANTHER" id="PTHR42756:SF1">
    <property type="entry name" value="TRANSCRIPTIONAL REPRESSOR OF EMRAB OPERON"/>
    <property type="match status" value="1"/>
</dbReference>
<evidence type="ECO:0000313" key="5">
    <source>
        <dbReference type="EMBL" id="MFK4448742.1"/>
    </source>
</evidence>
<dbReference type="PANTHER" id="PTHR42756">
    <property type="entry name" value="TRANSCRIPTIONAL REGULATOR, MARR"/>
    <property type="match status" value="1"/>
</dbReference>
<dbReference type="InterPro" id="IPR036388">
    <property type="entry name" value="WH-like_DNA-bd_sf"/>
</dbReference>
<reference evidence="5 6" key="2">
    <citation type="submission" date="2024-11" db="EMBL/GenBank/DDBJ databases">
        <title>Using genomics to understand microbial adaptation to soil warming.</title>
        <authorList>
            <person name="Deangelis K.M. PhD."/>
        </authorList>
    </citation>
    <scope>NUCLEOTIDE SEQUENCE [LARGE SCALE GENOMIC DNA]</scope>
    <source>
        <strain evidence="5 6">GAS97</strain>
    </source>
</reference>
<accession>A0ABW8MZD7</accession>
<dbReference type="SMART" id="SM00347">
    <property type="entry name" value="HTH_MARR"/>
    <property type="match status" value="1"/>
</dbReference>
<dbReference type="PRINTS" id="PR00598">
    <property type="entry name" value="HTHMARR"/>
</dbReference>